<accession>A0AAD5NFB1</accession>
<dbReference type="AlphaFoldDB" id="A0AAD5NFB1"/>
<dbReference type="GO" id="GO:0003677">
    <property type="term" value="F:DNA binding"/>
    <property type="evidence" value="ECO:0007669"/>
    <property type="project" value="UniProtKB-KW"/>
</dbReference>
<name>A0AAD5NFB1_ACENE</name>
<feature type="domain" description="MADS-box" evidence="7">
    <location>
        <begin position="1"/>
        <end position="51"/>
    </location>
</feature>
<protein>
    <recommendedName>
        <fullName evidence="7">MADS-box domain-containing protein</fullName>
    </recommendedName>
</protein>
<keyword evidence="4" id="KW-0804">Transcription</keyword>
<dbReference type="InterPro" id="IPR036879">
    <property type="entry name" value="TF_MADSbox_sf"/>
</dbReference>
<keyword evidence="9" id="KW-1185">Reference proteome</keyword>
<evidence type="ECO:0000256" key="2">
    <source>
        <dbReference type="ARBA" id="ARBA00023015"/>
    </source>
</evidence>
<dbReference type="EMBL" id="JAJSOW010000108">
    <property type="protein sequence ID" value="KAI9153304.1"/>
    <property type="molecule type" value="Genomic_DNA"/>
</dbReference>
<dbReference type="PANTHER" id="PTHR48019">
    <property type="entry name" value="SERUM RESPONSE FACTOR HOMOLOG"/>
    <property type="match status" value="1"/>
</dbReference>
<dbReference type="PROSITE" id="PS50066">
    <property type="entry name" value="MADS_BOX_2"/>
    <property type="match status" value="1"/>
</dbReference>
<dbReference type="InterPro" id="IPR002100">
    <property type="entry name" value="TF_MADSbox"/>
</dbReference>
<feature type="coiled-coil region" evidence="6">
    <location>
        <begin position="130"/>
        <end position="157"/>
    </location>
</feature>
<evidence type="ECO:0000256" key="5">
    <source>
        <dbReference type="ARBA" id="ARBA00023242"/>
    </source>
</evidence>
<proteinExistence type="predicted"/>
<dbReference type="InterPro" id="IPR050142">
    <property type="entry name" value="MADS-box/MEF2_TF"/>
</dbReference>
<evidence type="ECO:0000313" key="8">
    <source>
        <dbReference type="EMBL" id="KAI9153304.1"/>
    </source>
</evidence>
<dbReference type="GO" id="GO:0005634">
    <property type="term" value="C:nucleus"/>
    <property type="evidence" value="ECO:0007669"/>
    <property type="project" value="UniProtKB-SubCell"/>
</dbReference>
<organism evidence="8 9">
    <name type="scientific">Acer negundo</name>
    <name type="common">Box elder</name>
    <dbReference type="NCBI Taxonomy" id="4023"/>
    <lineage>
        <taxon>Eukaryota</taxon>
        <taxon>Viridiplantae</taxon>
        <taxon>Streptophyta</taxon>
        <taxon>Embryophyta</taxon>
        <taxon>Tracheophyta</taxon>
        <taxon>Spermatophyta</taxon>
        <taxon>Magnoliopsida</taxon>
        <taxon>eudicotyledons</taxon>
        <taxon>Gunneridae</taxon>
        <taxon>Pentapetalae</taxon>
        <taxon>rosids</taxon>
        <taxon>malvids</taxon>
        <taxon>Sapindales</taxon>
        <taxon>Sapindaceae</taxon>
        <taxon>Hippocastanoideae</taxon>
        <taxon>Acereae</taxon>
        <taxon>Acer</taxon>
    </lineage>
</organism>
<dbReference type="Proteomes" id="UP001064489">
    <property type="component" value="Chromosome 11"/>
</dbReference>
<reference evidence="8" key="1">
    <citation type="journal article" date="2022" name="Plant J.">
        <title>Strategies of tolerance reflected in two North American maple genomes.</title>
        <authorList>
            <person name="McEvoy S.L."/>
            <person name="Sezen U.U."/>
            <person name="Trouern-Trend A."/>
            <person name="McMahon S.M."/>
            <person name="Schaberg P.G."/>
            <person name="Yang J."/>
            <person name="Wegrzyn J.L."/>
            <person name="Swenson N.G."/>
        </authorList>
    </citation>
    <scope>NUCLEOTIDE SEQUENCE</scope>
    <source>
        <strain evidence="8">91603</strain>
    </source>
</reference>
<evidence type="ECO:0000256" key="4">
    <source>
        <dbReference type="ARBA" id="ARBA00023163"/>
    </source>
</evidence>
<dbReference type="GO" id="GO:0046983">
    <property type="term" value="F:protein dimerization activity"/>
    <property type="evidence" value="ECO:0007669"/>
    <property type="project" value="InterPro"/>
</dbReference>
<evidence type="ECO:0000256" key="6">
    <source>
        <dbReference type="SAM" id="Coils"/>
    </source>
</evidence>
<keyword evidence="5" id="KW-0539">Nucleus</keyword>
<keyword evidence="6" id="KW-0175">Coiled coil</keyword>
<gene>
    <name evidence="8" type="ORF">LWI28_009201</name>
</gene>
<evidence type="ECO:0000313" key="9">
    <source>
        <dbReference type="Proteomes" id="UP001064489"/>
    </source>
</evidence>
<dbReference type="Pfam" id="PF00319">
    <property type="entry name" value="SRF-TF"/>
    <property type="match status" value="1"/>
</dbReference>
<dbReference type="SMART" id="SM00432">
    <property type="entry name" value="MADS"/>
    <property type="match status" value="1"/>
</dbReference>
<dbReference type="SUPFAM" id="SSF55455">
    <property type="entry name" value="SRF-like"/>
    <property type="match status" value="1"/>
</dbReference>
<sequence length="334" mass="39163">MGQGRLNLKFIENEKVRMTTYQRRKKAIKKKAEEFTTLCGVPACMIIYGPKLKNRPVEVDIWPKETSDFMEAVNLYRDKSCSRAVKAYNLFDFFDGRKRKIDDKIKKLRKLNLESKFPSCWDDRLNSFHVNQLRVLLAKLDNKIEVAKRKIVTIKGDHDCQNSEIVGGNSYSSHEVLINQDQQFEVDVELRLSIINTQQPNISSEKPPLDHHPMQFFQSHHRLPFDLNLYDNDQMTIDGGDHHHNLADQNQVVVQPTFYFDPPPPLTTVRLDNHVMINNQRAMYFNGTSMQQPHRDMNEFLSLELKTRDPESYWFNTDRLDERFYHLGIFGGSI</sequence>
<evidence type="ECO:0000256" key="3">
    <source>
        <dbReference type="ARBA" id="ARBA00023125"/>
    </source>
</evidence>
<evidence type="ECO:0000259" key="7">
    <source>
        <dbReference type="PROSITE" id="PS50066"/>
    </source>
</evidence>
<keyword evidence="3" id="KW-0238">DNA-binding</keyword>
<reference evidence="8" key="2">
    <citation type="submission" date="2023-02" db="EMBL/GenBank/DDBJ databases">
        <authorList>
            <person name="Swenson N.G."/>
            <person name="Wegrzyn J.L."/>
            <person name="Mcevoy S.L."/>
        </authorList>
    </citation>
    <scope>NUCLEOTIDE SEQUENCE</scope>
    <source>
        <strain evidence="8">91603</strain>
        <tissue evidence="8">Leaf</tissue>
    </source>
</reference>
<keyword evidence="2" id="KW-0805">Transcription regulation</keyword>
<comment type="subcellular location">
    <subcellularLocation>
        <location evidence="1">Nucleus</location>
    </subcellularLocation>
</comment>
<evidence type="ECO:0000256" key="1">
    <source>
        <dbReference type="ARBA" id="ARBA00004123"/>
    </source>
</evidence>
<comment type="caution">
    <text evidence="8">The sequence shown here is derived from an EMBL/GenBank/DDBJ whole genome shotgun (WGS) entry which is preliminary data.</text>
</comment>
<dbReference type="Gene3D" id="3.40.1810.10">
    <property type="entry name" value="Transcription factor, MADS-box"/>
    <property type="match status" value="1"/>
</dbReference>